<dbReference type="InterPro" id="IPR035386">
    <property type="entry name" value="Arm-DNA-bind_5"/>
</dbReference>
<dbReference type="AlphaFoldDB" id="A0A6M1TJE7"/>
<keyword evidence="2" id="KW-0238">DNA-binding</keyword>
<dbReference type="InterPro" id="IPR011010">
    <property type="entry name" value="DNA_brk_join_enz"/>
</dbReference>
<evidence type="ECO:0000259" key="5">
    <source>
        <dbReference type="PROSITE" id="PS51898"/>
    </source>
</evidence>
<feature type="coiled-coil region" evidence="4">
    <location>
        <begin position="43"/>
        <end position="80"/>
    </location>
</feature>
<dbReference type="InterPro" id="IPR050090">
    <property type="entry name" value="Tyrosine_recombinase_XerCD"/>
</dbReference>
<dbReference type="InterPro" id="IPR013762">
    <property type="entry name" value="Integrase-like_cat_sf"/>
</dbReference>
<gene>
    <name evidence="6" type="ORF">G3569_17570</name>
</gene>
<dbReference type="CDD" id="cd01185">
    <property type="entry name" value="INTN1_C_like"/>
    <property type="match status" value="1"/>
</dbReference>
<dbReference type="RefSeq" id="WP_165271396.1">
    <property type="nucleotide sequence ID" value="NZ_JAALLS010000037.1"/>
</dbReference>
<dbReference type="PANTHER" id="PTHR30349">
    <property type="entry name" value="PHAGE INTEGRASE-RELATED"/>
    <property type="match status" value="1"/>
</dbReference>
<dbReference type="Gene3D" id="1.10.150.130">
    <property type="match status" value="1"/>
</dbReference>
<dbReference type="SUPFAM" id="SSF56349">
    <property type="entry name" value="DNA breaking-rejoining enzymes"/>
    <property type="match status" value="1"/>
</dbReference>
<dbReference type="InterPro" id="IPR025269">
    <property type="entry name" value="SAM-like_dom"/>
</dbReference>
<dbReference type="Gene3D" id="1.10.443.10">
    <property type="entry name" value="Intergrase catalytic core"/>
    <property type="match status" value="1"/>
</dbReference>
<name>A0A6M1TJE7_9BACT</name>
<feature type="domain" description="Tyr recombinase" evidence="5">
    <location>
        <begin position="207"/>
        <end position="407"/>
    </location>
</feature>
<dbReference type="GO" id="GO:0015074">
    <property type="term" value="P:DNA integration"/>
    <property type="evidence" value="ECO:0007669"/>
    <property type="project" value="InterPro"/>
</dbReference>
<keyword evidence="3" id="KW-0233">DNA recombination</keyword>
<dbReference type="Pfam" id="PF00589">
    <property type="entry name" value="Phage_integrase"/>
    <property type="match status" value="1"/>
</dbReference>
<dbReference type="GO" id="GO:0006310">
    <property type="term" value="P:DNA recombination"/>
    <property type="evidence" value="ECO:0007669"/>
    <property type="project" value="UniProtKB-KW"/>
</dbReference>
<dbReference type="Proteomes" id="UP000479132">
    <property type="component" value="Unassembled WGS sequence"/>
</dbReference>
<evidence type="ECO:0000313" key="7">
    <source>
        <dbReference type="Proteomes" id="UP000479132"/>
    </source>
</evidence>
<keyword evidence="7" id="KW-1185">Reference proteome</keyword>
<organism evidence="6 7">
    <name type="scientific">Fodinibius halophilus</name>
    <dbReference type="NCBI Taxonomy" id="1736908"/>
    <lineage>
        <taxon>Bacteria</taxon>
        <taxon>Pseudomonadati</taxon>
        <taxon>Balneolota</taxon>
        <taxon>Balneolia</taxon>
        <taxon>Balneolales</taxon>
        <taxon>Balneolaceae</taxon>
        <taxon>Fodinibius</taxon>
    </lineage>
</organism>
<keyword evidence="4" id="KW-0175">Coiled coil</keyword>
<evidence type="ECO:0000256" key="1">
    <source>
        <dbReference type="ARBA" id="ARBA00008857"/>
    </source>
</evidence>
<accession>A0A6M1TJE7</accession>
<evidence type="ECO:0000313" key="6">
    <source>
        <dbReference type="EMBL" id="NGP90172.1"/>
    </source>
</evidence>
<evidence type="ECO:0000256" key="4">
    <source>
        <dbReference type="SAM" id="Coils"/>
    </source>
</evidence>
<evidence type="ECO:0000256" key="2">
    <source>
        <dbReference type="ARBA" id="ARBA00023125"/>
    </source>
</evidence>
<protein>
    <submittedName>
        <fullName evidence="6">Site-specific integrase</fullName>
    </submittedName>
</protein>
<dbReference type="GO" id="GO:0003677">
    <property type="term" value="F:DNA binding"/>
    <property type="evidence" value="ECO:0007669"/>
    <property type="project" value="UniProtKB-KW"/>
</dbReference>
<dbReference type="PANTHER" id="PTHR30349:SF64">
    <property type="entry name" value="PROPHAGE INTEGRASE INTD-RELATED"/>
    <property type="match status" value="1"/>
</dbReference>
<dbReference type="Pfam" id="PF17293">
    <property type="entry name" value="Arm-DNA-bind_5"/>
    <property type="match status" value="1"/>
</dbReference>
<sequence length="411" mass="48283">MATTINFILRTNRANARGECPIYIRVTHNRKSKYLSLGIAVKAKDWNEEKQRVRRSNDSYKKLNHEIERIFTKAQNIKLELRAEDNVSAKYIINALKGYDSKNFFTYGEEYIDRLEENGSVRLSKQTNVIVNKVEKFHGDKSLLLNEIDNKFLSGLQAYMKKECDNAPNTIRKDLERLNRLFEEAKKDNLIKSNPINDFELPKRQQSSKTALSLKQIKAIEKLELDGSSRLWHTRNYFLFSFYNAGIRVGDLMKLKRENIYISNEEIRLRYLMNKTRKNTKPKWKNIKQLPQAIEILERYNFRDKDPDEYLFPILDTSKNLKDPSVFDRDKQSKTAMMNRDLDDIAGLADIEENVTTHIARHSFANFARKKGMSLYSISKALAHSNLKTTEQYLKSFDEEMLDTEMEELFN</sequence>
<dbReference type="InterPro" id="IPR010998">
    <property type="entry name" value="Integrase_recombinase_N"/>
</dbReference>
<evidence type="ECO:0000256" key="3">
    <source>
        <dbReference type="ARBA" id="ARBA00023172"/>
    </source>
</evidence>
<dbReference type="EMBL" id="JAALLS010000037">
    <property type="protein sequence ID" value="NGP90172.1"/>
    <property type="molecule type" value="Genomic_DNA"/>
</dbReference>
<dbReference type="Pfam" id="PF13102">
    <property type="entry name" value="Phage_int_SAM_5"/>
    <property type="match status" value="1"/>
</dbReference>
<reference evidence="6 7" key="1">
    <citation type="submission" date="2020-02" db="EMBL/GenBank/DDBJ databases">
        <title>Aliifodinibius halophilus 2W32, complete genome.</title>
        <authorList>
            <person name="Li Y."/>
            <person name="Wu S."/>
        </authorList>
    </citation>
    <scope>NUCLEOTIDE SEQUENCE [LARGE SCALE GENOMIC DNA]</scope>
    <source>
        <strain evidence="6 7">2W32</strain>
    </source>
</reference>
<comment type="caution">
    <text evidence="6">The sequence shown here is derived from an EMBL/GenBank/DDBJ whole genome shotgun (WGS) entry which is preliminary data.</text>
</comment>
<dbReference type="InterPro" id="IPR002104">
    <property type="entry name" value="Integrase_catalytic"/>
</dbReference>
<proteinExistence type="inferred from homology"/>
<comment type="similarity">
    <text evidence="1">Belongs to the 'phage' integrase family.</text>
</comment>
<dbReference type="PROSITE" id="PS51898">
    <property type="entry name" value="TYR_RECOMBINASE"/>
    <property type="match status" value="1"/>
</dbReference>